<dbReference type="Pfam" id="PF07364">
    <property type="entry name" value="DUF1485"/>
    <property type="match status" value="1"/>
</dbReference>
<proteinExistence type="predicted"/>
<dbReference type="AlphaFoldDB" id="A0A6N8L245"/>
<accession>A0A6N8L245</accession>
<feature type="domain" description="Microcystin LR degradation protein MlrC C-terminal" evidence="1">
    <location>
        <begin position="300"/>
        <end position="476"/>
    </location>
</feature>
<dbReference type="InterPro" id="IPR015995">
    <property type="entry name" value="MlrC_N"/>
</dbReference>
<dbReference type="RefSeq" id="WP_160369298.1">
    <property type="nucleotide sequence ID" value="NZ_WSQA01000007.1"/>
</dbReference>
<keyword evidence="4" id="KW-1185">Reference proteome</keyword>
<feature type="domain" description="Microcystin LR degradation protein MlrC N-terminal" evidence="2">
    <location>
        <begin position="4"/>
        <end position="287"/>
    </location>
</feature>
<evidence type="ECO:0000259" key="1">
    <source>
        <dbReference type="Pfam" id="PF07171"/>
    </source>
</evidence>
<protein>
    <submittedName>
        <fullName evidence="3">Microcystin degradation protein MlrC</fullName>
    </submittedName>
</protein>
<dbReference type="Pfam" id="PF07171">
    <property type="entry name" value="MlrC_C"/>
    <property type="match status" value="1"/>
</dbReference>
<evidence type="ECO:0000259" key="2">
    <source>
        <dbReference type="Pfam" id="PF07364"/>
    </source>
</evidence>
<dbReference type="Proteomes" id="UP000435036">
    <property type="component" value="Unassembled WGS sequence"/>
</dbReference>
<gene>
    <name evidence="3" type="ORF">GQF63_11095</name>
</gene>
<organism evidence="3 4">
    <name type="scientific">Sphingobacterium humi</name>
    <dbReference type="NCBI Taxonomy" id="1796905"/>
    <lineage>
        <taxon>Bacteria</taxon>
        <taxon>Pseudomonadati</taxon>
        <taxon>Bacteroidota</taxon>
        <taxon>Sphingobacteriia</taxon>
        <taxon>Sphingobacteriales</taxon>
        <taxon>Sphingobacteriaceae</taxon>
        <taxon>Sphingobacterium</taxon>
    </lineage>
</organism>
<sequence length="489" mass="53977">MKKRIALAGIYHESNTFSSIPTVWENFADGHIFRGEEIFSRYAKAHHEIAGFIDGMAAEDVEIVPLFFADAVPSGEIRKEVIQRLVEELLAAISTALPFDGIYCVAHGAAASEEIRDVDGYWLQELRKLVGPSIPMVVSLDPHANVSPLMASVSNAMVSYATNPHLDQWKTGNRCADLMKQLVLHGKHLKQELIQLPASLSLEQQETAVEPCVSLYQKIADCLKQDAILSHSIILGFPYADVEEMGTSLILVSEADFDTTAIKKEVLSIFESYYPRFTGKRLLIEEVLEKETCYPKPVLLLDMGDNVGAGALGDSSYLLQALENKGLSKGIIVLYQPGLVNSLSKAPLNSWQQIDLTDASTQGKPYSLTVNVLAIQDGKFSEKTPKHGGQTSYDMGKVVLVETKAGNYIVFSSLRVPPFSSQQLRIFDLELESLHWIIAKGVNAPIAAYQDICPVYLKIQTPGESNADATQFTYKHRRKPMLPFESLTA</sequence>
<dbReference type="InterPro" id="IPR010799">
    <property type="entry name" value="MlrC_C"/>
</dbReference>
<name>A0A6N8L245_9SPHI</name>
<comment type="caution">
    <text evidence="3">The sequence shown here is derived from an EMBL/GenBank/DDBJ whole genome shotgun (WGS) entry which is preliminary data.</text>
</comment>
<evidence type="ECO:0000313" key="3">
    <source>
        <dbReference type="EMBL" id="MVZ62571.1"/>
    </source>
</evidence>
<reference evidence="3 4" key="1">
    <citation type="submission" date="2019-12" db="EMBL/GenBank/DDBJ databases">
        <authorList>
            <person name="Dong K."/>
        </authorList>
    </citation>
    <scope>NUCLEOTIDE SEQUENCE [LARGE SCALE GENOMIC DNA]</scope>
    <source>
        <strain evidence="3 4">JCM 31225</strain>
    </source>
</reference>
<evidence type="ECO:0000313" key="4">
    <source>
        <dbReference type="Proteomes" id="UP000435036"/>
    </source>
</evidence>
<dbReference type="OrthoDB" id="9815420at2"/>
<dbReference type="EMBL" id="WSQA01000007">
    <property type="protein sequence ID" value="MVZ62571.1"/>
    <property type="molecule type" value="Genomic_DNA"/>
</dbReference>